<sequence>MVLIFQLILIFKLWSMVLIFGLDLVLIVVGAVSC</sequence>
<accession>A0ABT9N4S8</accession>
<feature type="transmembrane region" description="Helical" evidence="1">
    <location>
        <begin position="7"/>
        <end position="32"/>
    </location>
</feature>
<name>A0ABT9N4S8_9ACTN</name>
<dbReference type="EMBL" id="JAUSRA010000001">
    <property type="protein sequence ID" value="MDP9798704.1"/>
    <property type="molecule type" value="Genomic_DNA"/>
</dbReference>
<comment type="caution">
    <text evidence="2">The sequence shown here is derived from an EMBL/GenBank/DDBJ whole genome shotgun (WGS) entry which is preliminary data.</text>
</comment>
<evidence type="ECO:0000313" key="2">
    <source>
        <dbReference type="EMBL" id="MDP9798704.1"/>
    </source>
</evidence>
<organism evidence="2 3">
    <name type="scientific">Catenuloplanes nepalensis</name>
    <dbReference type="NCBI Taxonomy" id="587533"/>
    <lineage>
        <taxon>Bacteria</taxon>
        <taxon>Bacillati</taxon>
        <taxon>Actinomycetota</taxon>
        <taxon>Actinomycetes</taxon>
        <taxon>Micromonosporales</taxon>
        <taxon>Micromonosporaceae</taxon>
        <taxon>Catenuloplanes</taxon>
    </lineage>
</organism>
<reference evidence="2 3" key="1">
    <citation type="submission" date="2023-07" db="EMBL/GenBank/DDBJ databases">
        <title>Sequencing the genomes of 1000 actinobacteria strains.</title>
        <authorList>
            <person name="Klenk H.-P."/>
        </authorList>
    </citation>
    <scope>NUCLEOTIDE SEQUENCE [LARGE SCALE GENOMIC DNA]</scope>
    <source>
        <strain evidence="2 3">DSM 44710</strain>
    </source>
</reference>
<evidence type="ECO:0000256" key="1">
    <source>
        <dbReference type="SAM" id="Phobius"/>
    </source>
</evidence>
<proteinExistence type="predicted"/>
<keyword evidence="1" id="KW-0472">Membrane</keyword>
<protein>
    <recommendedName>
        <fullName evidence="4">NADH dehydrogenase subunit 1</fullName>
    </recommendedName>
</protein>
<evidence type="ECO:0008006" key="4">
    <source>
        <dbReference type="Google" id="ProtNLM"/>
    </source>
</evidence>
<keyword evidence="1" id="KW-1133">Transmembrane helix</keyword>
<keyword evidence="3" id="KW-1185">Reference proteome</keyword>
<keyword evidence="1" id="KW-0812">Transmembrane</keyword>
<dbReference type="Proteomes" id="UP001240984">
    <property type="component" value="Unassembled WGS sequence"/>
</dbReference>
<evidence type="ECO:0000313" key="3">
    <source>
        <dbReference type="Proteomes" id="UP001240984"/>
    </source>
</evidence>
<gene>
    <name evidence="2" type="ORF">J2S43_007216</name>
</gene>